<reference evidence="5" key="3">
    <citation type="journal article" date="2005" name="Nature">
        <title>The map-based sequence of the rice genome.</title>
        <authorList>
            <consortium name="International rice genome sequencing project (IRGSP)"/>
            <person name="Matsumoto T."/>
            <person name="Wu J."/>
            <person name="Kanamori H."/>
            <person name="Katayose Y."/>
            <person name="Fujisawa M."/>
            <person name="Namiki N."/>
            <person name="Mizuno H."/>
            <person name="Yamamoto K."/>
            <person name="Antonio B.A."/>
            <person name="Baba T."/>
            <person name="Sakata K."/>
            <person name="Nagamura Y."/>
            <person name="Aoki H."/>
            <person name="Arikawa K."/>
            <person name="Arita K."/>
            <person name="Bito T."/>
            <person name="Chiden Y."/>
            <person name="Fujitsuka N."/>
            <person name="Fukunaka R."/>
            <person name="Hamada M."/>
            <person name="Harada C."/>
            <person name="Hayashi A."/>
            <person name="Hijishita S."/>
            <person name="Honda M."/>
            <person name="Hosokawa S."/>
            <person name="Ichikawa Y."/>
            <person name="Idonuma A."/>
            <person name="Iijima M."/>
            <person name="Ikeda M."/>
            <person name="Ikeno M."/>
            <person name="Ito K."/>
            <person name="Ito S."/>
            <person name="Ito T."/>
            <person name="Ito Y."/>
            <person name="Ito Y."/>
            <person name="Iwabuchi A."/>
            <person name="Kamiya K."/>
            <person name="Karasawa W."/>
            <person name="Kurita K."/>
            <person name="Katagiri S."/>
            <person name="Kikuta A."/>
            <person name="Kobayashi H."/>
            <person name="Kobayashi N."/>
            <person name="Machita K."/>
            <person name="Maehara T."/>
            <person name="Masukawa M."/>
            <person name="Mizubayashi T."/>
            <person name="Mukai Y."/>
            <person name="Nagasaki H."/>
            <person name="Nagata Y."/>
            <person name="Naito S."/>
            <person name="Nakashima M."/>
            <person name="Nakama Y."/>
            <person name="Nakamichi Y."/>
            <person name="Nakamura M."/>
            <person name="Meguro A."/>
            <person name="Negishi M."/>
            <person name="Ohta I."/>
            <person name="Ohta T."/>
            <person name="Okamoto M."/>
            <person name="Ono N."/>
            <person name="Saji S."/>
            <person name="Sakaguchi M."/>
            <person name="Sakai K."/>
            <person name="Shibata M."/>
            <person name="Shimokawa T."/>
            <person name="Song J."/>
            <person name="Takazaki Y."/>
            <person name="Terasawa K."/>
            <person name="Tsugane M."/>
            <person name="Tsuji K."/>
            <person name="Ueda S."/>
            <person name="Waki K."/>
            <person name="Yamagata H."/>
            <person name="Yamamoto M."/>
            <person name="Yamamoto S."/>
            <person name="Yamane H."/>
            <person name="Yoshiki S."/>
            <person name="Yoshihara R."/>
            <person name="Yukawa K."/>
            <person name="Zhong H."/>
            <person name="Yano M."/>
            <person name="Yuan Q."/>
            <person name="Ouyang S."/>
            <person name="Liu J."/>
            <person name="Jones K.M."/>
            <person name="Gansberger K."/>
            <person name="Moffat K."/>
            <person name="Hill J."/>
            <person name="Bera J."/>
            <person name="Fadrosh D."/>
            <person name="Jin S."/>
            <person name="Johri S."/>
            <person name="Kim M."/>
            <person name="Overton L."/>
            <person name="Reardon M."/>
            <person name="Tsitrin T."/>
            <person name="Vuong H."/>
            <person name="Weaver B."/>
            <person name="Ciecko A."/>
            <person name="Tallon L."/>
            <person name="Jackson J."/>
            <person name="Pai G."/>
            <person name="Aken S.V."/>
            <person name="Utterback T."/>
            <person name="Reidmuller S."/>
            <person name="Feldblyum T."/>
            <person name="Hsiao J."/>
            <person name="Zismann V."/>
            <person name="Iobst S."/>
            <person name="de Vazeille A.R."/>
            <person name="Buell C.R."/>
            <person name="Ying K."/>
            <person name="Li Y."/>
            <person name="Lu T."/>
            <person name="Huang Y."/>
            <person name="Zhao Q."/>
            <person name="Feng Q."/>
            <person name="Zhang L."/>
            <person name="Zhu J."/>
            <person name="Weng Q."/>
            <person name="Mu J."/>
            <person name="Lu Y."/>
            <person name="Fan D."/>
            <person name="Liu Y."/>
            <person name="Guan J."/>
            <person name="Zhang Y."/>
            <person name="Yu S."/>
            <person name="Liu X."/>
            <person name="Zhang Y."/>
            <person name="Hong G."/>
            <person name="Han B."/>
            <person name="Choisne N."/>
            <person name="Demange N."/>
            <person name="Orjeda G."/>
            <person name="Samain S."/>
            <person name="Cattolico L."/>
            <person name="Pelletier E."/>
            <person name="Couloux A."/>
            <person name="Segurens B."/>
            <person name="Wincker P."/>
            <person name="D'Hont A."/>
            <person name="Scarpelli C."/>
            <person name="Weissenbach J."/>
            <person name="Salanoubat M."/>
            <person name="Quetier F."/>
            <person name="Yu Y."/>
            <person name="Kim H.R."/>
            <person name="Rambo T."/>
            <person name="Currie J."/>
            <person name="Collura K."/>
            <person name="Luo M."/>
            <person name="Yang T."/>
            <person name="Ammiraju J.S.S."/>
            <person name="Engler F."/>
            <person name="Soderlund C."/>
            <person name="Wing R.A."/>
            <person name="Palmer L.E."/>
            <person name="de la Bastide M."/>
            <person name="Spiegel L."/>
            <person name="Nascimento L."/>
            <person name="Zutavern T."/>
            <person name="O'Shaughnessy A."/>
            <person name="Dike S."/>
            <person name="Dedhia N."/>
            <person name="Preston R."/>
            <person name="Balija V."/>
            <person name="McCombie W.R."/>
            <person name="Chow T."/>
            <person name="Chen H."/>
            <person name="Chung M."/>
            <person name="Chen C."/>
            <person name="Shaw J."/>
            <person name="Wu H."/>
            <person name="Hsiao K."/>
            <person name="Chao Y."/>
            <person name="Chu M."/>
            <person name="Cheng C."/>
            <person name="Hour A."/>
            <person name="Lee P."/>
            <person name="Lin S."/>
            <person name="Lin Y."/>
            <person name="Liou J."/>
            <person name="Liu S."/>
            <person name="Hsing Y."/>
            <person name="Raghuvanshi S."/>
            <person name="Mohanty A."/>
            <person name="Bharti A.K."/>
            <person name="Gaur A."/>
            <person name="Gupta V."/>
            <person name="Kumar D."/>
            <person name="Ravi V."/>
            <person name="Vij S."/>
            <person name="Kapur A."/>
            <person name="Khurana P."/>
            <person name="Khurana P."/>
            <person name="Khurana J.P."/>
            <person name="Tyagi A.K."/>
            <person name="Gaikwad K."/>
            <person name="Singh A."/>
            <person name="Dalal V."/>
            <person name="Srivastava S."/>
            <person name="Dixit A."/>
            <person name="Pal A.K."/>
            <person name="Ghazi I.A."/>
            <person name="Yadav M."/>
            <person name="Pandit A."/>
            <person name="Bhargava A."/>
            <person name="Sureshbabu K."/>
            <person name="Batra K."/>
            <person name="Sharma T.R."/>
            <person name="Mohapatra T."/>
            <person name="Singh N.K."/>
            <person name="Messing J."/>
            <person name="Nelson A.B."/>
            <person name="Fuks G."/>
            <person name="Kavchok S."/>
            <person name="Keizer G."/>
            <person name="Linton E."/>
            <person name="Llaca V."/>
            <person name="Song R."/>
            <person name="Tanyolac B."/>
            <person name="Young S."/>
            <person name="Ho-Il K."/>
            <person name="Hahn J.H."/>
            <person name="Sangsakoo G."/>
            <person name="Vanavichit A."/>
            <person name="de Mattos Luiz.A.T."/>
            <person name="Zimmer P.D."/>
            <person name="Malone G."/>
            <person name="Dellagostin O."/>
            <person name="de Oliveira A.C."/>
            <person name="Bevan M."/>
            <person name="Bancroft I."/>
            <person name="Minx P."/>
            <person name="Cordum H."/>
            <person name="Wilson R."/>
            <person name="Cheng Z."/>
            <person name="Jin W."/>
            <person name="Jiang J."/>
            <person name="Leong S.A."/>
            <person name="Iwama H."/>
            <person name="Gojobori T."/>
            <person name="Itoh T."/>
            <person name="Niimura Y."/>
            <person name="Fujii Y."/>
            <person name="Habara T."/>
            <person name="Sakai H."/>
            <person name="Sato Y."/>
            <person name="Wilson G."/>
            <person name="Kumar K."/>
            <person name="McCouch S."/>
            <person name="Juretic N."/>
            <person name="Hoen D."/>
            <person name="Wright S."/>
            <person name="Bruskiewich R."/>
            <person name="Bureau T."/>
            <person name="Miyao A."/>
            <person name="Hirochika H."/>
            <person name="Nishikawa T."/>
            <person name="Kadowaki K."/>
            <person name="Sugiura M."/>
            <person name="Burr B."/>
            <person name="Sasaki T."/>
        </authorList>
    </citation>
    <scope>NUCLEOTIDE SEQUENCE [LARGE SCALE GENOMIC DNA]</scope>
    <source>
        <strain evidence="5">cv. Nipponbare</strain>
    </source>
</reference>
<gene>
    <name evidence="3" type="ORF">OJ1118_D07.18</name>
    <name evidence="4" type="ORF">P0507H12.3</name>
</gene>
<evidence type="ECO:0000256" key="1">
    <source>
        <dbReference type="SAM" id="MobiDB-lite"/>
    </source>
</evidence>
<keyword evidence="2" id="KW-0472">Membrane</keyword>
<evidence type="ECO:0000256" key="2">
    <source>
        <dbReference type="SAM" id="Phobius"/>
    </source>
</evidence>
<reference evidence="4" key="2">
    <citation type="submission" date="2001-11" db="EMBL/GenBank/DDBJ databases">
        <title>Oryza sativa nipponbare(GA3) genomic DNA, chromosome 7, PAC clone:P0507H12.</title>
        <authorList>
            <person name="Sasaki T."/>
            <person name="Matsumoto T."/>
            <person name="Yamamoto K."/>
        </authorList>
    </citation>
    <scope>NUCLEOTIDE SEQUENCE</scope>
</reference>
<dbReference type="Proteomes" id="UP000000763">
    <property type="component" value="Chromosome 7"/>
</dbReference>
<evidence type="ECO:0000313" key="3">
    <source>
        <dbReference type="EMBL" id="BAC82945.1"/>
    </source>
</evidence>
<keyword evidence="2" id="KW-1133">Transmembrane helix</keyword>
<dbReference type="AlphaFoldDB" id="Q6ZLL5"/>
<name>Q6ZLL5_ORYSJ</name>
<dbReference type="EMBL" id="AP003742">
    <property type="protein sequence ID" value="BAC82945.1"/>
    <property type="molecule type" value="Genomic_DNA"/>
</dbReference>
<feature type="region of interest" description="Disordered" evidence="1">
    <location>
        <begin position="1"/>
        <end position="25"/>
    </location>
</feature>
<sequence>MACASYARRDGTDPNHPLRSSSTQLHSTLRSLCHPLGPTHEPVGPTPHTQTDRKTRLAHFGLLSFVFFLLYSTPLHSSW</sequence>
<feature type="region of interest" description="Disordered" evidence="1">
    <location>
        <begin position="33"/>
        <end position="52"/>
    </location>
</feature>
<evidence type="ECO:0000313" key="5">
    <source>
        <dbReference type="Proteomes" id="UP000000763"/>
    </source>
</evidence>
<protein>
    <submittedName>
        <fullName evidence="3">Uncharacterized protein</fullName>
    </submittedName>
</protein>
<reference evidence="3" key="1">
    <citation type="submission" date="2001-06" db="EMBL/GenBank/DDBJ databases">
        <title>Oryza sativa nipponbare(GA3) genomic DNA, chromosome 7, BAC clone:OJ1118_D07.</title>
        <authorList>
            <person name="Sasaki T."/>
            <person name="Matsumoto T."/>
            <person name="Yamamoto K."/>
        </authorList>
    </citation>
    <scope>NUCLEOTIDE SEQUENCE</scope>
</reference>
<organism evidence="3 5">
    <name type="scientific">Oryza sativa subsp. japonica</name>
    <name type="common">Rice</name>
    <dbReference type="NCBI Taxonomy" id="39947"/>
    <lineage>
        <taxon>Eukaryota</taxon>
        <taxon>Viridiplantae</taxon>
        <taxon>Streptophyta</taxon>
        <taxon>Embryophyta</taxon>
        <taxon>Tracheophyta</taxon>
        <taxon>Spermatophyta</taxon>
        <taxon>Magnoliopsida</taxon>
        <taxon>Liliopsida</taxon>
        <taxon>Poales</taxon>
        <taxon>Poaceae</taxon>
        <taxon>BOP clade</taxon>
        <taxon>Oryzoideae</taxon>
        <taxon>Oryzeae</taxon>
        <taxon>Oryzinae</taxon>
        <taxon>Oryza</taxon>
        <taxon>Oryza sativa</taxon>
    </lineage>
</organism>
<dbReference type="EMBL" id="AP004338">
    <property type="protein sequence ID" value="BAD30605.1"/>
    <property type="molecule type" value="Genomic_DNA"/>
</dbReference>
<reference evidence="5" key="4">
    <citation type="journal article" date="2008" name="Nucleic Acids Res.">
        <title>The rice annotation project database (RAP-DB): 2008 update.</title>
        <authorList>
            <consortium name="The rice annotation project (RAP)"/>
        </authorList>
    </citation>
    <scope>GENOME REANNOTATION</scope>
    <source>
        <strain evidence="5">cv. Nipponbare</strain>
    </source>
</reference>
<accession>Q6ZLL5</accession>
<evidence type="ECO:0000313" key="4">
    <source>
        <dbReference type="EMBL" id="BAD30605.1"/>
    </source>
</evidence>
<proteinExistence type="predicted"/>
<keyword evidence="2" id="KW-0812">Transmembrane</keyword>
<feature type="transmembrane region" description="Helical" evidence="2">
    <location>
        <begin position="57"/>
        <end position="74"/>
    </location>
</feature>